<dbReference type="InterPro" id="IPR025558">
    <property type="entry name" value="DUF4283"/>
</dbReference>
<dbReference type="EMBL" id="CABIKO010000032">
    <property type="protein sequence ID" value="VVA18814.1"/>
    <property type="molecule type" value="Genomic_DNA"/>
</dbReference>
<dbReference type="AlphaFoldDB" id="A0A5E4ESY7"/>
<proteinExistence type="predicted"/>
<organism evidence="2 3">
    <name type="scientific">Prunus dulcis</name>
    <name type="common">Almond</name>
    <name type="synonym">Amygdalus dulcis</name>
    <dbReference type="NCBI Taxonomy" id="3755"/>
    <lineage>
        <taxon>Eukaryota</taxon>
        <taxon>Viridiplantae</taxon>
        <taxon>Streptophyta</taxon>
        <taxon>Embryophyta</taxon>
        <taxon>Tracheophyta</taxon>
        <taxon>Spermatophyta</taxon>
        <taxon>Magnoliopsida</taxon>
        <taxon>eudicotyledons</taxon>
        <taxon>Gunneridae</taxon>
        <taxon>Pentapetalae</taxon>
        <taxon>rosids</taxon>
        <taxon>fabids</taxon>
        <taxon>Rosales</taxon>
        <taxon>Rosaceae</taxon>
        <taxon>Amygdaloideae</taxon>
        <taxon>Amygdaleae</taxon>
        <taxon>Prunus</taxon>
    </lineage>
</organism>
<sequence>MIRRECKEIFSIDHMSREWFKVEFTDEVEIEYVLENRPWFVQGLIFALKRWTLEFSPFYATVDFIVCWVINMNFLQMERLPHEPNFFPADLVIDEEVQKKEASVMNQEEEYDPEWNVVRNRKAKAKAGIRDGKTFKETAKGVKIGGMSEGSVRPAAAMDVHSLNARGKAVLEKTSLSQDAASKNQLMAYKSPKKRTLEEVEEHEEESDPTSFLYMFCYFINL</sequence>
<gene>
    <name evidence="2" type="ORF">ALMOND_2B007260</name>
</gene>
<reference evidence="3" key="1">
    <citation type="journal article" date="2020" name="Plant J.">
        <title>Transposons played a major role in the diversification between the closely related almond and peach genomes: results from the almond genome sequence.</title>
        <authorList>
            <person name="Alioto T."/>
            <person name="Alexiou K.G."/>
            <person name="Bardil A."/>
            <person name="Barteri F."/>
            <person name="Castanera R."/>
            <person name="Cruz F."/>
            <person name="Dhingra A."/>
            <person name="Duval H."/>
            <person name="Fernandez I Marti A."/>
            <person name="Frias L."/>
            <person name="Galan B."/>
            <person name="Garcia J.L."/>
            <person name="Howad W."/>
            <person name="Gomez-Garrido J."/>
            <person name="Gut M."/>
            <person name="Julca I."/>
            <person name="Morata J."/>
            <person name="Puigdomenech P."/>
            <person name="Ribeca P."/>
            <person name="Rubio Cabetas M.J."/>
            <person name="Vlasova A."/>
            <person name="Wirthensohn M."/>
            <person name="Garcia-Mas J."/>
            <person name="Gabaldon T."/>
            <person name="Casacuberta J.M."/>
            <person name="Arus P."/>
        </authorList>
    </citation>
    <scope>NUCLEOTIDE SEQUENCE [LARGE SCALE GENOMIC DNA]</scope>
    <source>
        <strain evidence="3">cv. Texas</strain>
    </source>
</reference>
<evidence type="ECO:0000259" key="1">
    <source>
        <dbReference type="Pfam" id="PF14111"/>
    </source>
</evidence>
<evidence type="ECO:0000313" key="2">
    <source>
        <dbReference type="EMBL" id="VVA18814.1"/>
    </source>
</evidence>
<name>A0A5E4ESY7_PRUDU</name>
<accession>A0A5E4ESY7</accession>
<evidence type="ECO:0000313" key="3">
    <source>
        <dbReference type="Proteomes" id="UP000327085"/>
    </source>
</evidence>
<protein>
    <submittedName>
        <fullName evidence="2">PREDICTED: PRUPE_2G036800</fullName>
    </submittedName>
</protein>
<dbReference type="InParanoid" id="A0A5E4ESY7"/>
<dbReference type="Pfam" id="PF14111">
    <property type="entry name" value="DUF4283"/>
    <property type="match status" value="1"/>
</dbReference>
<feature type="domain" description="DUF4283" evidence="1">
    <location>
        <begin position="11"/>
        <end position="57"/>
    </location>
</feature>
<dbReference type="Proteomes" id="UP000327085">
    <property type="component" value="Chromosome 6"/>
</dbReference>
<dbReference type="Gramene" id="VVA18814">
    <property type="protein sequence ID" value="VVA18814"/>
    <property type="gene ID" value="Prudul26B007260"/>
</dbReference>